<dbReference type="InterPro" id="IPR036979">
    <property type="entry name" value="CM_dom_sf"/>
</dbReference>
<organism evidence="7 8">
    <name type="scientific">Pseudomonas machongensis</name>
    <dbReference type="NCBI Taxonomy" id="3110229"/>
    <lineage>
        <taxon>Bacteria</taxon>
        <taxon>Pseudomonadati</taxon>
        <taxon>Pseudomonadota</taxon>
        <taxon>Gammaproteobacteria</taxon>
        <taxon>Pseudomonadales</taxon>
        <taxon>Pseudomonadaceae</taxon>
        <taxon>Pseudomonas</taxon>
    </lineage>
</organism>
<accession>A0ABU5VIH3</accession>
<dbReference type="EMBL" id="JAYFUI010000170">
    <property type="protein sequence ID" value="MEA5672737.1"/>
    <property type="molecule type" value="Genomic_DNA"/>
</dbReference>
<dbReference type="RefSeq" id="WP_323453654.1">
    <property type="nucleotide sequence ID" value="NZ_JAYFUI010000170.1"/>
</dbReference>
<feature type="signal peptide" evidence="5">
    <location>
        <begin position="1"/>
        <end position="20"/>
    </location>
</feature>
<keyword evidence="3 5" id="KW-0732">Signal</keyword>
<dbReference type="Pfam" id="PF01817">
    <property type="entry name" value="CM_2"/>
    <property type="match status" value="1"/>
</dbReference>
<sequence>MHPLPLALLCAIALSGCANTTPPDTTLDPLLDNIEQRLDVAQAVALHKWDRQQPVQDSPREQQVLSNVRQLAPEYGLTPARAAQFFSDQIEANKLRQYHLLTQWHLLQKAPDTPRQDLASEIRPRLDLLQGQLLDALARFDQAPPEQCSHALAEAIALRSTDAPRRLFLIRATANLCQRP</sequence>
<evidence type="ECO:0000313" key="7">
    <source>
        <dbReference type="EMBL" id="MEA5672737.1"/>
    </source>
</evidence>
<comment type="caution">
    <text evidence="7">The sequence shown here is derived from an EMBL/GenBank/DDBJ whole genome shotgun (WGS) entry which is preliminary data.</text>
</comment>
<dbReference type="GO" id="GO:0004106">
    <property type="term" value="F:chorismate mutase activity"/>
    <property type="evidence" value="ECO:0007669"/>
    <property type="project" value="UniProtKB-EC"/>
</dbReference>
<comment type="pathway">
    <text evidence="1">Metabolic intermediate biosynthesis; prephenate biosynthesis; prephenate from chorismate: step 1/1.</text>
</comment>
<evidence type="ECO:0000256" key="3">
    <source>
        <dbReference type="ARBA" id="ARBA00022729"/>
    </source>
</evidence>
<evidence type="ECO:0000259" key="6">
    <source>
        <dbReference type="PROSITE" id="PS51168"/>
    </source>
</evidence>
<evidence type="ECO:0000256" key="2">
    <source>
        <dbReference type="ARBA" id="ARBA00012404"/>
    </source>
</evidence>
<dbReference type="Proteomes" id="UP001302573">
    <property type="component" value="Unassembled WGS sequence"/>
</dbReference>
<evidence type="ECO:0000256" key="4">
    <source>
        <dbReference type="ARBA" id="ARBA00023235"/>
    </source>
</evidence>
<dbReference type="InterPro" id="IPR008240">
    <property type="entry name" value="Chorismate_mutase_periplasmic"/>
</dbReference>
<dbReference type="SMART" id="SM00830">
    <property type="entry name" value="CM_2"/>
    <property type="match status" value="1"/>
</dbReference>
<evidence type="ECO:0000313" key="8">
    <source>
        <dbReference type="Proteomes" id="UP001302573"/>
    </source>
</evidence>
<keyword evidence="8" id="KW-1185">Reference proteome</keyword>
<keyword evidence="4 7" id="KW-0413">Isomerase</keyword>
<dbReference type="NCBIfam" id="TIGR01806">
    <property type="entry name" value="CM_mono2"/>
    <property type="match status" value="1"/>
</dbReference>
<protein>
    <recommendedName>
        <fullName evidence="2">chorismate mutase</fullName>
        <ecNumber evidence="2">5.4.99.5</ecNumber>
    </recommendedName>
</protein>
<dbReference type="PROSITE" id="PS51168">
    <property type="entry name" value="CHORISMATE_MUT_2"/>
    <property type="match status" value="1"/>
</dbReference>
<evidence type="ECO:0000256" key="5">
    <source>
        <dbReference type="SAM" id="SignalP"/>
    </source>
</evidence>
<dbReference type="Gene3D" id="1.20.59.10">
    <property type="entry name" value="Chorismate mutase"/>
    <property type="match status" value="1"/>
</dbReference>
<feature type="chain" id="PRO_5045293161" description="chorismate mutase" evidence="5">
    <location>
        <begin position="21"/>
        <end position="180"/>
    </location>
</feature>
<gene>
    <name evidence="7" type="ORF">VA602_15480</name>
</gene>
<proteinExistence type="predicted"/>
<dbReference type="SUPFAM" id="SSF48600">
    <property type="entry name" value="Chorismate mutase II"/>
    <property type="match status" value="1"/>
</dbReference>
<name>A0ABU5VIH3_9PSED</name>
<dbReference type="InterPro" id="IPR036263">
    <property type="entry name" value="Chorismate_II_sf"/>
</dbReference>
<dbReference type="InterPro" id="IPR002701">
    <property type="entry name" value="CM_II_prokaryot"/>
</dbReference>
<dbReference type="EC" id="5.4.99.5" evidence="2"/>
<dbReference type="PANTHER" id="PTHR38041">
    <property type="entry name" value="CHORISMATE MUTASE"/>
    <property type="match status" value="1"/>
</dbReference>
<dbReference type="NCBIfam" id="NF006741">
    <property type="entry name" value="PRK09269.1"/>
    <property type="match status" value="1"/>
</dbReference>
<dbReference type="InterPro" id="IPR051331">
    <property type="entry name" value="Chorismate_mutase-related"/>
</dbReference>
<reference evidence="7 8" key="1">
    <citation type="submission" date="2023-12" db="EMBL/GenBank/DDBJ databases">
        <title>Pseudomonas machongensis sp. nov., isolated from wilted pepper plants (Capsicum annuum).</title>
        <authorList>
            <person name="Qiu M."/>
            <person name="Li Y."/>
            <person name="Liu Q."/>
            <person name="Zhang X."/>
            <person name="Huang Y."/>
            <person name="Guo R."/>
            <person name="Hu M."/>
            <person name="Zhou J."/>
            <person name="Zhou X."/>
        </authorList>
    </citation>
    <scope>NUCLEOTIDE SEQUENCE [LARGE SCALE GENOMIC DNA]</scope>
    <source>
        <strain evidence="7 8">MH2</strain>
    </source>
</reference>
<feature type="domain" description="Chorismate mutase" evidence="6">
    <location>
        <begin position="1"/>
        <end position="101"/>
    </location>
</feature>
<evidence type="ECO:0000256" key="1">
    <source>
        <dbReference type="ARBA" id="ARBA00004817"/>
    </source>
</evidence>
<dbReference type="PANTHER" id="PTHR38041:SF2">
    <property type="entry name" value="SECRETED CHORISMATE MUTASE"/>
    <property type="match status" value="1"/>
</dbReference>